<evidence type="ECO:0000313" key="2">
    <source>
        <dbReference type="EMBL" id="SDM96466.1"/>
    </source>
</evidence>
<dbReference type="STRING" id="1137991.SAMN05660642_03721"/>
<feature type="compositionally biased region" description="Basic and acidic residues" evidence="1">
    <location>
        <begin position="34"/>
        <end position="64"/>
    </location>
</feature>
<dbReference type="Proteomes" id="UP000198680">
    <property type="component" value="Unassembled WGS sequence"/>
</dbReference>
<name>A0A1G9XJ72_9ACTN</name>
<evidence type="ECO:0000256" key="1">
    <source>
        <dbReference type="SAM" id="MobiDB-lite"/>
    </source>
</evidence>
<feature type="compositionally biased region" description="Polar residues" evidence="1">
    <location>
        <begin position="1"/>
        <end position="17"/>
    </location>
</feature>
<organism evidence="2 3">
    <name type="scientific">Geodermatophilus siccatus</name>
    <dbReference type="NCBI Taxonomy" id="1137991"/>
    <lineage>
        <taxon>Bacteria</taxon>
        <taxon>Bacillati</taxon>
        <taxon>Actinomycetota</taxon>
        <taxon>Actinomycetes</taxon>
        <taxon>Geodermatophilales</taxon>
        <taxon>Geodermatophilaceae</taxon>
        <taxon>Geodermatophilus</taxon>
    </lineage>
</organism>
<reference evidence="3" key="1">
    <citation type="submission" date="2016-10" db="EMBL/GenBank/DDBJ databases">
        <authorList>
            <person name="Varghese N."/>
            <person name="Submissions S."/>
        </authorList>
    </citation>
    <scope>NUCLEOTIDE SEQUENCE [LARGE SCALE GENOMIC DNA]</scope>
    <source>
        <strain evidence="3">DSM 45419</strain>
    </source>
</reference>
<evidence type="ECO:0000313" key="3">
    <source>
        <dbReference type="Proteomes" id="UP000198680"/>
    </source>
</evidence>
<feature type="region of interest" description="Disordered" evidence="1">
    <location>
        <begin position="1"/>
        <end position="83"/>
    </location>
</feature>
<dbReference type="AlphaFoldDB" id="A0A1G9XJ72"/>
<gene>
    <name evidence="2" type="ORF">SAMN05660642_03721</name>
</gene>
<protein>
    <submittedName>
        <fullName evidence="2">Uncharacterized protein</fullName>
    </submittedName>
</protein>
<proteinExistence type="predicted"/>
<feature type="compositionally biased region" description="Low complexity" evidence="1">
    <location>
        <begin position="18"/>
        <end position="29"/>
    </location>
</feature>
<accession>A0A1G9XJ72</accession>
<keyword evidence="3" id="KW-1185">Reference proteome</keyword>
<dbReference type="OrthoDB" id="5195999at2"/>
<sequence length="83" mass="8486">MSDPQGSDRIQQDIPTASGSGDNSDTGSGFEDVPLTRDEAIERDAAAGDDLPARADSDIARARTDGPSGEVSGPTPRSGGRDI</sequence>
<dbReference type="EMBL" id="FNHE01000010">
    <property type="protein sequence ID" value="SDM96466.1"/>
    <property type="molecule type" value="Genomic_DNA"/>
</dbReference>
<dbReference type="RefSeq" id="WP_091221769.1">
    <property type="nucleotide sequence ID" value="NZ_FNHE01000010.1"/>
</dbReference>